<evidence type="ECO:0000313" key="8">
    <source>
        <dbReference type="Proteomes" id="UP000264072"/>
    </source>
</evidence>
<proteinExistence type="predicted"/>
<dbReference type="Gene3D" id="2.40.128.200">
    <property type="match status" value="1"/>
</dbReference>
<dbReference type="SUPFAM" id="SSF141488">
    <property type="entry name" value="YdhA-like"/>
    <property type="match status" value="1"/>
</dbReference>
<dbReference type="Pfam" id="PF09864">
    <property type="entry name" value="MliC"/>
    <property type="match status" value="1"/>
</dbReference>
<keyword evidence="4" id="KW-0449">Lipoprotein</keyword>
<comment type="caution">
    <text evidence="7">The sequence shown here is derived from an EMBL/GenBank/DDBJ whole genome shotgun (WGS) entry which is preliminary data.</text>
</comment>
<evidence type="ECO:0000256" key="2">
    <source>
        <dbReference type="ARBA" id="ARBA00023136"/>
    </source>
</evidence>
<keyword evidence="5" id="KW-0812">Transmembrane</keyword>
<feature type="domain" description="C-type lysozyme inhibitor" evidence="6">
    <location>
        <begin position="198"/>
        <end position="265"/>
    </location>
</feature>
<keyword evidence="5" id="KW-1133">Transmembrane helix</keyword>
<evidence type="ECO:0000256" key="4">
    <source>
        <dbReference type="ARBA" id="ARBA00023288"/>
    </source>
</evidence>
<feature type="transmembrane region" description="Helical" evidence="5">
    <location>
        <begin position="12"/>
        <end position="34"/>
    </location>
</feature>
<organism evidence="7 8">
    <name type="scientific">candidate division WWE3 bacterium</name>
    <dbReference type="NCBI Taxonomy" id="2053526"/>
    <lineage>
        <taxon>Bacteria</taxon>
        <taxon>Katanobacteria</taxon>
    </lineage>
</organism>
<dbReference type="Proteomes" id="UP000264072">
    <property type="component" value="Unassembled WGS sequence"/>
</dbReference>
<dbReference type="AlphaFoldDB" id="A0A351JU51"/>
<reference evidence="7 8" key="1">
    <citation type="journal article" date="2018" name="Nat. Biotechnol.">
        <title>A standardized bacterial taxonomy based on genome phylogeny substantially revises the tree of life.</title>
        <authorList>
            <person name="Parks D.H."/>
            <person name="Chuvochina M."/>
            <person name="Waite D.W."/>
            <person name="Rinke C."/>
            <person name="Skarshewski A."/>
            <person name="Chaumeil P.A."/>
            <person name="Hugenholtz P."/>
        </authorList>
    </citation>
    <scope>NUCLEOTIDE SEQUENCE [LARGE SCALE GENOMIC DNA]</scope>
    <source>
        <strain evidence="7">UBA10185</strain>
    </source>
</reference>
<dbReference type="InterPro" id="IPR036328">
    <property type="entry name" value="MliC_sf"/>
</dbReference>
<dbReference type="InterPro" id="IPR018660">
    <property type="entry name" value="MliC"/>
</dbReference>
<keyword evidence="3" id="KW-0564">Palmitate</keyword>
<evidence type="ECO:0000256" key="5">
    <source>
        <dbReference type="SAM" id="Phobius"/>
    </source>
</evidence>
<evidence type="ECO:0000313" key="7">
    <source>
        <dbReference type="EMBL" id="HAZ29821.1"/>
    </source>
</evidence>
<gene>
    <name evidence="7" type="ORF">DCY43_03730</name>
</gene>
<dbReference type="EMBL" id="DNHX01000036">
    <property type="protein sequence ID" value="HAZ29821.1"/>
    <property type="molecule type" value="Genomic_DNA"/>
</dbReference>
<protein>
    <recommendedName>
        <fullName evidence="6">C-type lysozyme inhibitor domain-containing protein</fullName>
    </recommendedName>
</protein>
<sequence length="274" mass="30148">MWYMHWDIKSRLNFSLVSAFLLVGFVVAVGTYIFRRYSNKPQETAVLQVISPAVQDTWTTGYTYTIKWLSQNVPIDNVISITIRKVSPVVAQTEGQEFDPVVFTGFEDTGSKEWTISSMYPEGSYVLAIHSSPTGSGGQVISAESAQFSIASEKIIGGQKDESGCLIAAGYSWCEAKQKCLRTWEQYCTAAVSTTTVFTCDDKKTITATFYPQDDTYVDLILSDNRSISVSHALSASGARYAKADESFVFWTKGATAFITENGATTFANCQTAE</sequence>
<evidence type="ECO:0000256" key="3">
    <source>
        <dbReference type="ARBA" id="ARBA00023139"/>
    </source>
</evidence>
<evidence type="ECO:0000256" key="1">
    <source>
        <dbReference type="ARBA" id="ARBA00022729"/>
    </source>
</evidence>
<keyword evidence="1" id="KW-0732">Signal</keyword>
<name>A0A351JU51_UNCKA</name>
<evidence type="ECO:0000259" key="6">
    <source>
        <dbReference type="Pfam" id="PF09864"/>
    </source>
</evidence>
<accession>A0A351JU51</accession>
<keyword evidence="2 5" id="KW-0472">Membrane</keyword>